<proteinExistence type="predicted"/>
<dbReference type="EMBL" id="CP009417">
    <property type="protein sequence ID" value="AJD93680.1"/>
    <property type="molecule type" value="Genomic_DNA"/>
</dbReference>
<name>A0A0B5ATY9_9BACL</name>
<dbReference type="Proteomes" id="UP000031449">
    <property type="component" value="Plasmid unnamed"/>
</dbReference>
<reference evidence="1 2" key="1">
    <citation type="submission" date="2014-08" db="EMBL/GenBank/DDBJ databases">
        <title>Complete genome of a marine bacteria Jeotgalibacillus malaysiensis.</title>
        <authorList>
            <person name="Yaakop A.S."/>
            <person name="Chan K.-G."/>
            <person name="Goh K.M."/>
        </authorList>
    </citation>
    <scope>NUCLEOTIDE SEQUENCE [LARGE SCALE GENOMIC DNA]</scope>
    <source>
        <strain evidence="1 2">D5</strain>
        <plasmid evidence="2">Plasmid</plasmid>
    </source>
</reference>
<sequence length="84" mass="10062">MQQTKIKTFLKNRFSQTAWHIQDEDEQNNVLLFGEDESYVLKRAGRLPQFKKKQLKVKRAEYADNLKNDIYTLRDVMADNGWRV</sequence>
<accession>A0A0B5ATY9</accession>
<protein>
    <submittedName>
        <fullName evidence="1">Uncharacterized protein</fullName>
    </submittedName>
</protein>
<organism evidence="1 2">
    <name type="scientific">Jeotgalibacillus malaysiensis</name>
    <dbReference type="NCBI Taxonomy" id="1508404"/>
    <lineage>
        <taxon>Bacteria</taxon>
        <taxon>Bacillati</taxon>
        <taxon>Bacillota</taxon>
        <taxon>Bacilli</taxon>
        <taxon>Bacillales</taxon>
        <taxon>Caryophanaceae</taxon>
        <taxon>Jeotgalibacillus</taxon>
    </lineage>
</organism>
<keyword evidence="1" id="KW-0614">Plasmid</keyword>
<evidence type="ECO:0000313" key="1">
    <source>
        <dbReference type="EMBL" id="AJD93680.1"/>
    </source>
</evidence>
<geneLocation type="plasmid" evidence="2"/>
<evidence type="ECO:0000313" key="2">
    <source>
        <dbReference type="Proteomes" id="UP000031449"/>
    </source>
</evidence>
<dbReference type="BioCyc" id="JESP1508404:G14D9-13686-MONOMER"/>
<dbReference type="KEGG" id="jeo:JMA_43630"/>
<dbReference type="HOGENOM" id="CLU_2523113_0_0_9"/>
<keyword evidence="2" id="KW-1185">Reference proteome</keyword>
<gene>
    <name evidence="1" type="ORF">JMA_43630</name>
</gene>
<dbReference type="AlphaFoldDB" id="A0A0B5ATY9"/>